<dbReference type="PRINTS" id="PR00032">
    <property type="entry name" value="HTHARAC"/>
</dbReference>
<evidence type="ECO:0000313" key="6">
    <source>
        <dbReference type="Proteomes" id="UP001180551"/>
    </source>
</evidence>
<dbReference type="Proteomes" id="UP001180551">
    <property type="component" value="Unassembled WGS sequence"/>
</dbReference>
<comment type="caution">
    <text evidence="5">The sequence shown here is derived from an EMBL/GenBank/DDBJ whole genome shotgun (WGS) entry which is preliminary data.</text>
</comment>
<dbReference type="SUPFAM" id="SSF46689">
    <property type="entry name" value="Homeodomain-like"/>
    <property type="match status" value="1"/>
</dbReference>
<sequence>MKLLIRNAVLTGYVELVRSLGGDLAALLASVGLDASDLAVPNTWIPVTAATDLVELSAAATGHDDFGLRLAESRRLSVLGPVSLVRSGETFSSVLNSLRAQLAQQYVGSQARPLTQVAALLGFSAPSTFSRWFRDEFGTSPTAWRAAAAGQERSRG</sequence>
<evidence type="ECO:0000313" key="5">
    <source>
        <dbReference type="EMBL" id="MDT0455122.1"/>
    </source>
</evidence>
<dbReference type="PROSITE" id="PS00041">
    <property type="entry name" value="HTH_ARAC_FAMILY_1"/>
    <property type="match status" value="1"/>
</dbReference>
<proteinExistence type="predicted"/>
<organism evidence="5 6">
    <name type="scientific">Streptomyces mooreae</name>
    <dbReference type="NCBI Taxonomy" id="3075523"/>
    <lineage>
        <taxon>Bacteria</taxon>
        <taxon>Bacillati</taxon>
        <taxon>Actinomycetota</taxon>
        <taxon>Actinomycetes</taxon>
        <taxon>Kitasatosporales</taxon>
        <taxon>Streptomycetaceae</taxon>
        <taxon>Streptomyces</taxon>
    </lineage>
</organism>
<dbReference type="PROSITE" id="PS01124">
    <property type="entry name" value="HTH_ARAC_FAMILY_2"/>
    <property type="match status" value="1"/>
</dbReference>
<keyword evidence="3" id="KW-0804">Transcription</keyword>
<dbReference type="InterPro" id="IPR020449">
    <property type="entry name" value="Tscrpt_reg_AraC-type_HTH"/>
</dbReference>
<evidence type="ECO:0000256" key="1">
    <source>
        <dbReference type="ARBA" id="ARBA00023015"/>
    </source>
</evidence>
<feature type="domain" description="HTH araC/xylS-type" evidence="4">
    <location>
        <begin position="88"/>
        <end position="147"/>
    </location>
</feature>
<evidence type="ECO:0000256" key="2">
    <source>
        <dbReference type="ARBA" id="ARBA00023125"/>
    </source>
</evidence>
<gene>
    <name evidence="5" type="ORF">RM550_05120</name>
</gene>
<dbReference type="InterPro" id="IPR009057">
    <property type="entry name" value="Homeodomain-like_sf"/>
</dbReference>
<evidence type="ECO:0000256" key="3">
    <source>
        <dbReference type="ARBA" id="ARBA00023163"/>
    </source>
</evidence>
<accession>A0ABU2T1Z8</accession>
<dbReference type="Pfam" id="PF12833">
    <property type="entry name" value="HTH_18"/>
    <property type="match status" value="1"/>
</dbReference>
<evidence type="ECO:0000259" key="4">
    <source>
        <dbReference type="PROSITE" id="PS01124"/>
    </source>
</evidence>
<dbReference type="InterPro" id="IPR018060">
    <property type="entry name" value="HTH_AraC"/>
</dbReference>
<dbReference type="PANTHER" id="PTHR47894">
    <property type="entry name" value="HTH-TYPE TRANSCRIPTIONAL REGULATOR GADX"/>
    <property type="match status" value="1"/>
</dbReference>
<dbReference type="SMART" id="SM00342">
    <property type="entry name" value="HTH_ARAC"/>
    <property type="match status" value="1"/>
</dbReference>
<dbReference type="EMBL" id="JAVRFE010000004">
    <property type="protein sequence ID" value="MDT0455122.1"/>
    <property type="molecule type" value="Genomic_DNA"/>
</dbReference>
<keyword evidence="6" id="KW-1185">Reference proteome</keyword>
<dbReference type="InterPro" id="IPR018062">
    <property type="entry name" value="HTH_AraC-typ_CS"/>
</dbReference>
<protein>
    <submittedName>
        <fullName evidence="5">AraC family transcriptional regulator ligand-binding domain-containing protein</fullName>
    </submittedName>
</protein>
<dbReference type="InterPro" id="IPR032687">
    <property type="entry name" value="AraC-type_N"/>
</dbReference>
<dbReference type="PANTHER" id="PTHR47894:SF4">
    <property type="entry name" value="HTH-TYPE TRANSCRIPTIONAL REGULATOR GADX"/>
    <property type="match status" value="1"/>
</dbReference>
<name>A0ABU2T1Z8_9ACTN</name>
<dbReference type="Pfam" id="PF12625">
    <property type="entry name" value="Arabinose_bd"/>
    <property type="match status" value="1"/>
</dbReference>
<keyword evidence="2" id="KW-0238">DNA-binding</keyword>
<reference evidence="5" key="1">
    <citation type="submission" date="2024-05" db="EMBL/GenBank/DDBJ databases">
        <title>30 novel species of actinomycetes from the DSMZ collection.</title>
        <authorList>
            <person name="Nouioui I."/>
        </authorList>
    </citation>
    <scope>NUCLEOTIDE SEQUENCE</scope>
    <source>
        <strain evidence="5">DSM 41527</strain>
    </source>
</reference>
<dbReference type="Gene3D" id="1.10.10.60">
    <property type="entry name" value="Homeodomain-like"/>
    <property type="match status" value="1"/>
</dbReference>
<keyword evidence="1" id="KW-0805">Transcription regulation</keyword>
<dbReference type="RefSeq" id="WP_311622528.1">
    <property type="nucleotide sequence ID" value="NZ_JAVRFE010000004.1"/>
</dbReference>